<organism evidence="3 4">
    <name type="scientific">Pegethrix bostrychoides GSE-TBD4-15B</name>
    <dbReference type="NCBI Taxonomy" id="2839662"/>
    <lineage>
        <taxon>Bacteria</taxon>
        <taxon>Bacillati</taxon>
        <taxon>Cyanobacteriota</taxon>
        <taxon>Cyanophyceae</taxon>
        <taxon>Oculatellales</taxon>
        <taxon>Oculatellaceae</taxon>
        <taxon>Pegethrix</taxon>
    </lineage>
</organism>
<accession>A0A951PDS5</accession>
<dbReference type="EMBL" id="JAHHHV010000080">
    <property type="protein sequence ID" value="MBW4467751.1"/>
    <property type="molecule type" value="Genomic_DNA"/>
</dbReference>
<sequence>MEENLSNQQNSAADNSNQASVGEQERLGSLIAGGAMVLMGLQQRSLRGVLMSLAGGGLAYHGMAGKKSWKDAVQGKLESATGMGQSIRVERTVTIQNQSPETLYQFWRNLENLPTVMKHLQSVTVTSPTRSHWVANLPVGDAIEWDAEIIADQENRLISWASVEAADVENSGFVRFQPSSHNRGTEVKVVMEYNPPAGIVGATFAKLFGESPDQQIADGLRHFKMLMEAGEIATTEGQPHGQR</sequence>
<feature type="domain" description="Coenzyme Q-binding protein COQ10 START" evidence="2">
    <location>
        <begin position="99"/>
        <end position="219"/>
    </location>
</feature>
<evidence type="ECO:0000313" key="4">
    <source>
        <dbReference type="Proteomes" id="UP000707356"/>
    </source>
</evidence>
<reference evidence="3" key="1">
    <citation type="submission" date="2021-05" db="EMBL/GenBank/DDBJ databases">
        <authorList>
            <person name="Pietrasiak N."/>
            <person name="Ward R."/>
            <person name="Stajich J.E."/>
            <person name="Kurbessoian T."/>
        </authorList>
    </citation>
    <scope>NUCLEOTIDE SEQUENCE</scope>
    <source>
        <strain evidence="3">GSE-TBD4-15B</strain>
    </source>
</reference>
<dbReference type="Proteomes" id="UP000707356">
    <property type="component" value="Unassembled WGS sequence"/>
</dbReference>
<gene>
    <name evidence="3" type="ORF">KME07_20175</name>
</gene>
<dbReference type="InterPro" id="IPR023393">
    <property type="entry name" value="START-like_dom_sf"/>
</dbReference>
<feature type="region of interest" description="Disordered" evidence="1">
    <location>
        <begin position="1"/>
        <end position="21"/>
    </location>
</feature>
<reference evidence="3" key="2">
    <citation type="journal article" date="2022" name="Microbiol. Resour. Announc.">
        <title>Metagenome Sequencing to Explore Phylogenomics of Terrestrial Cyanobacteria.</title>
        <authorList>
            <person name="Ward R.D."/>
            <person name="Stajich J.E."/>
            <person name="Johansen J.R."/>
            <person name="Huntemann M."/>
            <person name="Clum A."/>
            <person name="Foster B."/>
            <person name="Foster B."/>
            <person name="Roux S."/>
            <person name="Palaniappan K."/>
            <person name="Varghese N."/>
            <person name="Mukherjee S."/>
            <person name="Reddy T.B.K."/>
            <person name="Daum C."/>
            <person name="Copeland A."/>
            <person name="Chen I.A."/>
            <person name="Ivanova N.N."/>
            <person name="Kyrpides N.C."/>
            <person name="Shapiro N."/>
            <person name="Eloe-Fadrosh E.A."/>
            <person name="Pietrasiak N."/>
        </authorList>
    </citation>
    <scope>NUCLEOTIDE SEQUENCE</scope>
    <source>
        <strain evidence="3">GSE-TBD4-15B</strain>
    </source>
</reference>
<dbReference type="Pfam" id="PF03364">
    <property type="entry name" value="Polyketide_cyc"/>
    <property type="match status" value="1"/>
</dbReference>
<dbReference type="InterPro" id="IPR005031">
    <property type="entry name" value="COQ10_START"/>
</dbReference>
<dbReference type="CDD" id="cd07817">
    <property type="entry name" value="SRPBCC_8"/>
    <property type="match status" value="1"/>
</dbReference>
<dbReference type="Gene3D" id="3.30.530.20">
    <property type="match status" value="1"/>
</dbReference>
<evidence type="ECO:0000256" key="1">
    <source>
        <dbReference type="SAM" id="MobiDB-lite"/>
    </source>
</evidence>
<dbReference type="PANTHER" id="PTHR33824">
    <property type="entry name" value="POLYKETIDE CYCLASE/DEHYDRASE AND LIPID TRANSPORT SUPERFAMILY PROTEIN"/>
    <property type="match status" value="1"/>
</dbReference>
<dbReference type="SUPFAM" id="SSF55961">
    <property type="entry name" value="Bet v1-like"/>
    <property type="match status" value="1"/>
</dbReference>
<proteinExistence type="predicted"/>
<protein>
    <submittedName>
        <fullName evidence="3">SRPBCC family protein</fullName>
    </submittedName>
</protein>
<feature type="compositionally biased region" description="Low complexity" evidence="1">
    <location>
        <begin position="1"/>
        <end position="20"/>
    </location>
</feature>
<comment type="caution">
    <text evidence="3">The sequence shown here is derived from an EMBL/GenBank/DDBJ whole genome shotgun (WGS) entry which is preliminary data.</text>
</comment>
<name>A0A951PDS5_9CYAN</name>
<evidence type="ECO:0000259" key="2">
    <source>
        <dbReference type="Pfam" id="PF03364"/>
    </source>
</evidence>
<dbReference type="InterPro" id="IPR047137">
    <property type="entry name" value="ORF3"/>
</dbReference>
<dbReference type="PANTHER" id="PTHR33824:SF7">
    <property type="entry name" value="POLYKETIDE CYCLASE_DEHYDRASE AND LIPID TRANSPORT SUPERFAMILY PROTEIN"/>
    <property type="match status" value="1"/>
</dbReference>
<dbReference type="AlphaFoldDB" id="A0A951PDS5"/>
<evidence type="ECO:0000313" key="3">
    <source>
        <dbReference type="EMBL" id="MBW4467751.1"/>
    </source>
</evidence>